<dbReference type="Proteomes" id="UP000006931">
    <property type="component" value="Chromosome"/>
</dbReference>
<dbReference type="KEGG" id="rpq:rpr22_CDSx343"/>
<accession>D5AWQ3</accession>
<protein>
    <submittedName>
        <fullName evidence="1">Uncharacterized protein</fullName>
    </submittedName>
</protein>
<evidence type="ECO:0000313" key="1">
    <source>
        <dbReference type="EMBL" id="ADE29842.1"/>
    </source>
</evidence>
<dbReference type="AlphaFoldDB" id="D5AWQ3"/>
<gene>
    <name evidence="1" type="ORF">rpr22_CDSx343</name>
</gene>
<evidence type="ECO:0000313" key="2">
    <source>
        <dbReference type="Proteomes" id="UP000006931"/>
    </source>
</evidence>
<name>D5AWQ3_RICPP</name>
<dbReference type="HOGENOM" id="CLU_3084260_0_0_5"/>
<sequence length="52" mass="5967">MLKLVLILNICCRSDKSDDEITIDPKIKATIKNIVLSRNKNSKIYSKRFGQT</sequence>
<reference evidence="1 2" key="1">
    <citation type="journal article" date="2010" name="Genome Res.">
        <title>Genomic, proteomic, and transcriptomic analysis of virulent and avirulent Rickettsia prowazekii reveals its adaptive mutation capabilities.</title>
        <authorList>
            <person name="Bechah Y."/>
            <person name="El Karkouri K."/>
            <person name="Mediannikov O."/>
            <person name="Leroy Q."/>
            <person name="Pelletier N."/>
            <person name="Robert C."/>
            <person name="Medigue C."/>
            <person name="Mege J.L."/>
            <person name="Raoult D."/>
        </authorList>
    </citation>
    <scope>NUCLEOTIDE SEQUENCE [LARGE SCALE GENOMIC DNA]</scope>
    <source>
        <strain evidence="1 2">Rp22</strain>
    </source>
</reference>
<organism evidence="1 2">
    <name type="scientific">Rickettsia prowazekii (strain Rp22)</name>
    <dbReference type="NCBI Taxonomy" id="449216"/>
    <lineage>
        <taxon>Bacteria</taxon>
        <taxon>Pseudomonadati</taxon>
        <taxon>Pseudomonadota</taxon>
        <taxon>Alphaproteobacteria</taxon>
        <taxon>Rickettsiales</taxon>
        <taxon>Rickettsiaceae</taxon>
        <taxon>Rickettsieae</taxon>
        <taxon>Rickettsia</taxon>
        <taxon>typhus group</taxon>
    </lineage>
</organism>
<dbReference type="EMBL" id="CP001584">
    <property type="protein sequence ID" value="ADE29842.1"/>
    <property type="molecule type" value="Genomic_DNA"/>
</dbReference>
<proteinExistence type="predicted"/>